<reference evidence="1 3" key="1">
    <citation type="submission" date="2017-02" db="EMBL/GenBank/DDBJ databases">
        <authorList>
            <person name="Varghese N."/>
            <person name="Submissions S."/>
        </authorList>
    </citation>
    <scope>NUCLEOTIDE SEQUENCE [LARGE SCALE GENOMIC DNA]</scope>
    <source>
        <strain evidence="1 3">DSM 16775</strain>
    </source>
</reference>
<reference evidence="2 4" key="2">
    <citation type="submission" date="2018-06" db="EMBL/GenBank/DDBJ databases">
        <authorList>
            <consortium name="Pathogen Informatics"/>
            <person name="Doyle S."/>
        </authorList>
    </citation>
    <scope>NUCLEOTIDE SEQUENCE [LARGE SCALE GENOMIC DNA]</scope>
    <source>
        <strain evidence="2 4">NCTC11212</strain>
    </source>
</reference>
<dbReference type="RefSeq" id="WP_079465640.1">
    <property type="nucleotide sequence ID" value="NZ_CP033934.1"/>
</dbReference>
<dbReference type="InterPro" id="IPR032774">
    <property type="entry name" value="WG_beta_rep"/>
</dbReference>
<proteinExistence type="predicted"/>
<dbReference type="Proteomes" id="UP000251937">
    <property type="component" value="Unassembled WGS sequence"/>
</dbReference>
<dbReference type="EMBL" id="UAVR01000002">
    <property type="protein sequence ID" value="SQA86909.1"/>
    <property type="molecule type" value="Genomic_DNA"/>
</dbReference>
<accession>A0AAX2IGC6</accession>
<dbReference type="Proteomes" id="UP000190669">
    <property type="component" value="Unassembled WGS sequence"/>
</dbReference>
<gene>
    <name evidence="2" type="ORF">NCTC11212_00312</name>
    <name evidence="1" type="ORF">SAMN05421800_11069</name>
</gene>
<dbReference type="AlphaFoldDB" id="A0AAX2IGC6"/>
<comment type="caution">
    <text evidence="2">The sequence shown here is derived from an EMBL/GenBank/DDBJ whole genome shotgun (WGS) entry which is preliminary data.</text>
</comment>
<sequence length="698" mass="83120">MKVLLIFLFSFFIICISGQRNREAEDSARIILRQKFFYEENGKFGVKDSLDKKLTNATFDNIDFFDENLFVVEKNSLFGVINHLGKTIVPAQYKSVKNSKSNFANANANTKEKLEKYLKDVIFSYTNEDLYDEQYGIYSKNGKLLYPPIIHRFSEIKEYKNIVYFIVIEYPKTEGFSGKYNENTLKVSQNRLVKFENNQFSAQSIKVDYDDLGFLPIKNILFYKEGFKGGFYNMETEQKTERKYKYYRVFNNKIYAAKENFYNYILDENFNETISKDSISNITNGYIYLKEGVNSRLMKNGMKSKFSYPLIESVSHYYDYGNYSKNENYENYLSQLFKFHPSKGKYGLIDFNGNIFVEPKYEIINVYPLRKYVEESYDEKMEDYYKKNHLDYLIIPGGFFGPEGAYFKEFKIINSVGKEIVYLDEKNYNTYVTDNNFGRYSKKGITKDFFYSSSNLQNGFFVYDIRNQKIVLASDKGYFSLRKNFGFVRRFYDEKNQENTVTYYSNKLNKLYEEKTAIKEYDEIERSVIKSKAIYFFKNNKVGLVDFEEKKVLPAEYDNIKIVNFHYYNYYYRSEEDLVTSFIVTKNGKTGLFNDAYKKIIPLEYDEIKYLSNPYFEAYLVKKNNKYGLVSKNNLLLVPIIYENEIFFDSERKRFDIKNEYKTVFMLDYRQSNKNSWYNVYNDNNSYIITNGIITKIE</sequence>
<name>A0AAX2IGC6_9FLAO</name>
<dbReference type="KEGG" id="cbp:EB354_22065"/>
<evidence type="ECO:0000313" key="3">
    <source>
        <dbReference type="Proteomes" id="UP000190669"/>
    </source>
</evidence>
<dbReference type="Pfam" id="PF14903">
    <property type="entry name" value="WG_beta_rep"/>
    <property type="match status" value="3"/>
</dbReference>
<organism evidence="2 4">
    <name type="scientific">Chryseobacterium balustinum</name>
    <dbReference type="NCBI Taxonomy" id="246"/>
    <lineage>
        <taxon>Bacteria</taxon>
        <taxon>Pseudomonadati</taxon>
        <taxon>Bacteroidota</taxon>
        <taxon>Flavobacteriia</taxon>
        <taxon>Flavobacteriales</taxon>
        <taxon>Weeksellaceae</taxon>
        <taxon>Chryseobacterium group</taxon>
        <taxon>Chryseobacterium</taxon>
    </lineage>
</organism>
<keyword evidence="3" id="KW-1185">Reference proteome</keyword>
<evidence type="ECO:0000313" key="4">
    <source>
        <dbReference type="Proteomes" id="UP000251937"/>
    </source>
</evidence>
<evidence type="ECO:0000313" key="1">
    <source>
        <dbReference type="EMBL" id="SKB84068.1"/>
    </source>
</evidence>
<dbReference type="EMBL" id="FUZE01000010">
    <property type="protein sequence ID" value="SKB84068.1"/>
    <property type="molecule type" value="Genomic_DNA"/>
</dbReference>
<protein>
    <submittedName>
        <fullName evidence="1">WG containing repeat-containing protein</fullName>
    </submittedName>
</protein>
<evidence type="ECO:0000313" key="2">
    <source>
        <dbReference type="EMBL" id="SQA86909.1"/>
    </source>
</evidence>